<organism evidence="1 2">
    <name type="scientific">Melastoma candidum</name>
    <dbReference type="NCBI Taxonomy" id="119954"/>
    <lineage>
        <taxon>Eukaryota</taxon>
        <taxon>Viridiplantae</taxon>
        <taxon>Streptophyta</taxon>
        <taxon>Embryophyta</taxon>
        <taxon>Tracheophyta</taxon>
        <taxon>Spermatophyta</taxon>
        <taxon>Magnoliopsida</taxon>
        <taxon>eudicotyledons</taxon>
        <taxon>Gunneridae</taxon>
        <taxon>Pentapetalae</taxon>
        <taxon>rosids</taxon>
        <taxon>malvids</taxon>
        <taxon>Myrtales</taxon>
        <taxon>Melastomataceae</taxon>
        <taxon>Melastomatoideae</taxon>
        <taxon>Melastomateae</taxon>
        <taxon>Melastoma</taxon>
    </lineage>
</organism>
<name>A0ACB9SGH4_9MYRT</name>
<dbReference type="EMBL" id="CM042880">
    <property type="protein sequence ID" value="KAI4388593.1"/>
    <property type="molecule type" value="Genomic_DNA"/>
</dbReference>
<evidence type="ECO:0000313" key="2">
    <source>
        <dbReference type="Proteomes" id="UP001057402"/>
    </source>
</evidence>
<protein>
    <submittedName>
        <fullName evidence="1">Uncharacterized protein</fullName>
    </submittedName>
</protein>
<dbReference type="Proteomes" id="UP001057402">
    <property type="component" value="Chromosome 1"/>
</dbReference>
<proteinExistence type="predicted"/>
<comment type="caution">
    <text evidence="1">The sequence shown here is derived from an EMBL/GenBank/DDBJ whole genome shotgun (WGS) entry which is preliminary data.</text>
</comment>
<sequence>MEIIQKLIHYKYHLLFLLLAVLVLSFLVFLAPSFLTVVAYFWPLLVSTGLFLVAVVVFGKTSAAGSTSSSSSDNYPSSMAGEGILDYVVAGPTEQHIEQPVAAAGSVEAEVEGFKAE</sequence>
<accession>A0ACB9SGH4</accession>
<gene>
    <name evidence="1" type="ORF">MLD38_000907</name>
</gene>
<evidence type="ECO:0000313" key="1">
    <source>
        <dbReference type="EMBL" id="KAI4388593.1"/>
    </source>
</evidence>
<keyword evidence="2" id="KW-1185">Reference proteome</keyword>
<reference evidence="2" key="1">
    <citation type="journal article" date="2023" name="Front. Plant Sci.">
        <title>Chromosomal-level genome assembly of Melastoma candidum provides insights into trichome evolution.</title>
        <authorList>
            <person name="Zhong Y."/>
            <person name="Wu W."/>
            <person name="Sun C."/>
            <person name="Zou P."/>
            <person name="Liu Y."/>
            <person name="Dai S."/>
            <person name="Zhou R."/>
        </authorList>
    </citation>
    <scope>NUCLEOTIDE SEQUENCE [LARGE SCALE GENOMIC DNA]</scope>
</reference>